<dbReference type="Proteomes" id="UP001157039">
    <property type="component" value="Unassembled WGS sequence"/>
</dbReference>
<dbReference type="KEGG" id="too:C7K38_01180"/>
<dbReference type="EMBL" id="CP027783">
    <property type="protein sequence ID" value="AYW47104.1"/>
    <property type="molecule type" value="Genomic_DNA"/>
</dbReference>
<reference evidence="3 5" key="2">
    <citation type="journal article" date="2014" name="Int. J. Syst. Evol. Microbiol.">
        <title>Complete genome sequence of Corynebacterium casei LMG S-19264T (=DSM 44701T), isolated from a smear-ripened cheese.</title>
        <authorList>
            <consortium name="US DOE Joint Genome Institute (JGI-PGF)"/>
            <person name="Walter F."/>
            <person name="Albersmeier A."/>
            <person name="Kalinowski J."/>
            <person name="Ruckert C."/>
        </authorList>
    </citation>
    <scope>NUCLEOTIDE SEQUENCE [LARGE SCALE GENOMIC DNA]</scope>
    <source>
        <strain evidence="3 5">NBRC 114545</strain>
    </source>
</reference>
<sequence>MKNKKLMFILGVLVLARPLMKITGFIDVFGNEAAGSILMTLFISLVWIGVTAKKGLENPIQVLIGAGICYATFATIGSGIFSPLLDGRLQGPLTNPIVLINIFLANMIWGLITGYISAMILKKRINKKECYNCLSKK</sequence>
<reference evidence="2 4" key="1">
    <citation type="journal article" date="2012" name="Int. J. Syst. Evol. Microbiol.">
        <title>Characterization of Tetragenococcus strains from sugar thick juice reveals a novel species, Tetragenococcus osmophilus sp. nov., and divides Tetragenococcus halophilus into two subspecies, T. halophilus subsp. halophilus subsp. nov. and T. halophilus subsp. flandriensis subsp. nov.</title>
        <authorList>
            <person name="Juste A."/>
            <person name="Van Trappen S."/>
            <person name="Verreth C."/>
            <person name="Cleenwerck I."/>
            <person name="De Vos P."/>
            <person name="Lievens B."/>
            <person name="Willems K.A."/>
        </authorList>
    </citation>
    <scope>NUCLEOTIDE SEQUENCE [LARGE SCALE GENOMIC DNA]</scope>
    <source>
        <strain evidence="2 4">JCM 31126</strain>
    </source>
</reference>
<dbReference type="AlphaFoldDB" id="A0AA38CX19"/>
<dbReference type="RefSeq" id="WP_123934032.1">
    <property type="nucleotide sequence ID" value="NZ_BSUW01000001.1"/>
</dbReference>
<dbReference type="Proteomes" id="UP000268310">
    <property type="component" value="Chromosome"/>
</dbReference>
<keyword evidence="4" id="KW-1185">Reference proteome</keyword>
<feature type="transmembrane region" description="Helical" evidence="1">
    <location>
        <begin position="31"/>
        <end position="50"/>
    </location>
</feature>
<gene>
    <name evidence="2" type="ORF">C7K38_01180</name>
    <name evidence="3" type="ORF">GCM10025885_00990</name>
</gene>
<reference evidence="2" key="3">
    <citation type="submission" date="2018-03" db="EMBL/GenBank/DDBJ databases">
        <authorList>
            <person name="Jeon C.O."/>
        </authorList>
    </citation>
    <scope>NUCLEOTIDE SEQUENCE</scope>
    <source>
        <strain evidence="2">JCM 31126</strain>
    </source>
</reference>
<keyword evidence="1" id="KW-1133">Transmembrane helix</keyword>
<name>A0AA38CX19_9ENTE</name>
<evidence type="ECO:0000256" key="1">
    <source>
        <dbReference type="SAM" id="Phobius"/>
    </source>
</evidence>
<keyword evidence="1" id="KW-0812">Transmembrane</keyword>
<evidence type="ECO:0000313" key="5">
    <source>
        <dbReference type="Proteomes" id="UP001157039"/>
    </source>
</evidence>
<evidence type="ECO:0000313" key="2">
    <source>
        <dbReference type="EMBL" id="AYW47104.1"/>
    </source>
</evidence>
<evidence type="ECO:0000313" key="3">
    <source>
        <dbReference type="EMBL" id="GMA71050.1"/>
    </source>
</evidence>
<feature type="transmembrane region" description="Helical" evidence="1">
    <location>
        <begin position="62"/>
        <end position="85"/>
    </location>
</feature>
<evidence type="ECO:0000313" key="4">
    <source>
        <dbReference type="Proteomes" id="UP000268310"/>
    </source>
</evidence>
<reference evidence="3" key="4">
    <citation type="submission" date="2023-02" db="EMBL/GenBank/DDBJ databases">
        <authorList>
            <person name="Sun Q."/>
            <person name="Mori K."/>
        </authorList>
    </citation>
    <scope>NUCLEOTIDE SEQUENCE</scope>
    <source>
        <strain evidence="3">NBRC 114545</strain>
    </source>
</reference>
<feature type="transmembrane region" description="Helical" evidence="1">
    <location>
        <begin position="97"/>
        <end position="118"/>
    </location>
</feature>
<accession>A0AA38CX19</accession>
<organism evidence="3 5">
    <name type="scientific">Tetragenococcus osmophilus</name>
    <dbReference type="NCBI Taxonomy" id="526944"/>
    <lineage>
        <taxon>Bacteria</taxon>
        <taxon>Bacillati</taxon>
        <taxon>Bacillota</taxon>
        <taxon>Bacilli</taxon>
        <taxon>Lactobacillales</taxon>
        <taxon>Enterococcaceae</taxon>
        <taxon>Tetragenococcus</taxon>
    </lineage>
</organism>
<keyword evidence="1" id="KW-0472">Membrane</keyword>
<proteinExistence type="predicted"/>
<protein>
    <submittedName>
        <fullName evidence="3">Uncharacterized protein</fullName>
    </submittedName>
</protein>
<dbReference type="EMBL" id="BSUW01000001">
    <property type="protein sequence ID" value="GMA71050.1"/>
    <property type="molecule type" value="Genomic_DNA"/>
</dbReference>